<evidence type="ECO:0000256" key="1">
    <source>
        <dbReference type="SAM" id="MobiDB-lite"/>
    </source>
</evidence>
<evidence type="ECO:0000313" key="2">
    <source>
        <dbReference type="EMBL" id="ABK17077.1"/>
    </source>
</evidence>
<reference evidence="2 3" key="1">
    <citation type="submission" date="2006-10" db="EMBL/GenBank/DDBJ databases">
        <title>Complete sequence of Syntrophobacter fumaroxidans MPOB.</title>
        <authorList>
            <consortium name="US DOE Joint Genome Institute"/>
            <person name="Copeland A."/>
            <person name="Lucas S."/>
            <person name="Lapidus A."/>
            <person name="Barry K."/>
            <person name="Detter J.C."/>
            <person name="Glavina del Rio T."/>
            <person name="Hammon N."/>
            <person name="Israni S."/>
            <person name="Pitluck S."/>
            <person name="Goltsman E.G."/>
            <person name="Martinez M."/>
            <person name="Schmutz J."/>
            <person name="Larimer F."/>
            <person name="Land M."/>
            <person name="Hauser L."/>
            <person name="Kyrpides N."/>
            <person name="Kim E."/>
            <person name="Boone D.R."/>
            <person name="Brockman F."/>
            <person name="Culley D."/>
            <person name="Ferry J."/>
            <person name="Gunsalus R."/>
            <person name="McInerney M.J."/>
            <person name="Morrison M."/>
            <person name="Plugge C."/>
            <person name="Rohlin L."/>
            <person name="Scholten J."/>
            <person name="Sieber J."/>
            <person name="Stams A.J.M."/>
            <person name="Worm P."/>
            <person name="Henstra A.M."/>
            <person name="Richardson P."/>
        </authorList>
    </citation>
    <scope>NUCLEOTIDE SEQUENCE [LARGE SCALE GENOMIC DNA]</scope>
    <source>
        <strain evidence="3">DSM 10017 / MPOB</strain>
    </source>
</reference>
<sequence length="88" mass="10062">MQKDVWIHRNMGPHKPFVRQSKAKGNPTPAHPVGQWSTKCRGRPHDEREAEAGYSPASAGNSCRRSAEWDQHVERMAGMPYFFPFPFP</sequence>
<evidence type="ECO:0000313" key="3">
    <source>
        <dbReference type="Proteomes" id="UP000001784"/>
    </source>
</evidence>
<feature type="region of interest" description="Disordered" evidence="1">
    <location>
        <begin position="1"/>
        <end position="64"/>
    </location>
</feature>
<protein>
    <submittedName>
        <fullName evidence="2">Uncharacterized protein</fullName>
    </submittedName>
</protein>
<proteinExistence type="predicted"/>
<organism evidence="2 3">
    <name type="scientific">Syntrophobacter fumaroxidans (strain DSM 10017 / MPOB)</name>
    <dbReference type="NCBI Taxonomy" id="335543"/>
    <lineage>
        <taxon>Bacteria</taxon>
        <taxon>Pseudomonadati</taxon>
        <taxon>Thermodesulfobacteriota</taxon>
        <taxon>Syntrophobacteria</taxon>
        <taxon>Syntrophobacterales</taxon>
        <taxon>Syntrophobacteraceae</taxon>
        <taxon>Syntrophobacter</taxon>
    </lineage>
</organism>
<dbReference type="Proteomes" id="UP000001784">
    <property type="component" value="Chromosome"/>
</dbReference>
<dbReference type="InParanoid" id="A0LI25"/>
<dbReference type="KEGG" id="sfu:Sfum_1386"/>
<keyword evidence="3" id="KW-1185">Reference proteome</keyword>
<dbReference type="AlphaFoldDB" id="A0LI25"/>
<dbReference type="EMBL" id="CP000478">
    <property type="protein sequence ID" value="ABK17077.1"/>
    <property type="molecule type" value="Genomic_DNA"/>
</dbReference>
<gene>
    <name evidence="2" type="ordered locus">Sfum_1386</name>
</gene>
<dbReference type="HOGENOM" id="CLU_2467902_0_0_7"/>
<name>A0LI25_SYNFM</name>
<accession>A0LI25</accession>